<dbReference type="InterPro" id="IPR040632">
    <property type="entry name" value="Sulfotransfer_4"/>
</dbReference>
<sequence length="307" mass="34678">MASLSNPLHKLFGISAKEHGESQWHPNSNAELEGIGLGLSRTGTTSLREALDDLGFGPVHHAVELYRRPQHNDNMIAFLKYLGENPQESKNPSPETKARIRKLMHGYRSTVDGPLCDMIPELVATYPNAKFILSVRDSEEIWWKSWRDTVGMHFLTETWRYRIFSVLISSVRVLRRTDDMAQEANYRTRRDFGFIGPQIYRLHNQKVRDLVPKGQLLEHNVKDGWGPLCPFLGVDVPKHPFPRRNESDSVKAIYFGQQVFGACAWAFYCGLVGGIAYLAATPETARSVFSASGLQRVFGLGICKDSN</sequence>
<keyword evidence="3" id="KW-1185">Reference proteome</keyword>
<dbReference type="EMBL" id="KN847475">
    <property type="protein sequence ID" value="KIX10326.1"/>
    <property type="molecule type" value="Genomic_DNA"/>
</dbReference>
<dbReference type="HOGENOM" id="CLU_061199_2_1_1"/>
<evidence type="ECO:0000313" key="3">
    <source>
        <dbReference type="Proteomes" id="UP000053617"/>
    </source>
</evidence>
<accession>A0A0D2J3M5</accession>
<dbReference type="PANTHER" id="PTHR36978">
    <property type="entry name" value="P-LOOP CONTAINING NUCLEOTIDE TRIPHOSPHATE HYDROLASE"/>
    <property type="match status" value="1"/>
</dbReference>
<reference evidence="2 3" key="1">
    <citation type="submission" date="2015-01" db="EMBL/GenBank/DDBJ databases">
        <title>The Genome Sequence of Rhinocladiella mackenzie CBS 650.93.</title>
        <authorList>
            <consortium name="The Broad Institute Genomics Platform"/>
            <person name="Cuomo C."/>
            <person name="de Hoog S."/>
            <person name="Gorbushina A."/>
            <person name="Stielow B."/>
            <person name="Teixiera M."/>
            <person name="Abouelleil A."/>
            <person name="Chapman S.B."/>
            <person name="Priest M."/>
            <person name="Young S.K."/>
            <person name="Wortman J."/>
            <person name="Nusbaum C."/>
            <person name="Birren B."/>
        </authorList>
    </citation>
    <scope>NUCLEOTIDE SEQUENCE [LARGE SCALE GENOMIC DNA]</scope>
    <source>
        <strain evidence="2 3">CBS 650.93</strain>
    </source>
</reference>
<organism evidence="2 3">
    <name type="scientific">Rhinocladiella mackenziei CBS 650.93</name>
    <dbReference type="NCBI Taxonomy" id="1442369"/>
    <lineage>
        <taxon>Eukaryota</taxon>
        <taxon>Fungi</taxon>
        <taxon>Dikarya</taxon>
        <taxon>Ascomycota</taxon>
        <taxon>Pezizomycotina</taxon>
        <taxon>Eurotiomycetes</taxon>
        <taxon>Chaetothyriomycetidae</taxon>
        <taxon>Chaetothyriales</taxon>
        <taxon>Herpotrichiellaceae</taxon>
        <taxon>Rhinocladiella</taxon>
    </lineage>
</organism>
<dbReference type="PANTHER" id="PTHR36978:SF4">
    <property type="entry name" value="P-LOOP CONTAINING NUCLEOSIDE TRIPHOSPHATE HYDROLASE PROTEIN"/>
    <property type="match status" value="1"/>
</dbReference>
<dbReference type="STRING" id="1442369.A0A0D2J3M5"/>
<name>A0A0D2J3M5_9EURO</name>
<dbReference type="VEuPathDB" id="FungiDB:Z518_01408"/>
<protein>
    <recommendedName>
        <fullName evidence="4">NAD dependent epimerase/dehydratase</fullName>
    </recommendedName>
</protein>
<dbReference type="Pfam" id="PF17784">
    <property type="entry name" value="Sulfotransfer_4"/>
    <property type="match status" value="1"/>
</dbReference>
<dbReference type="GeneID" id="25289479"/>
<keyword evidence="1" id="KW-0472">Membrane</keyword>
<keyword evidence="1" id="KW-1133">Transmembrane helix</keyword>
<dbReference type="AlphaFoldDB" id="A0A0D2J3M5"/>
<dbReference type="RefSeq" id="XP_013277462.1">
    <property type="nucleotide sequence ID" value="XM_013422008.1"/>
</dbReference>
<evidence type="ECO:0000256" key="1">
    <source>
        <dbReference type="SAM" id="Phobius"/>
    </source>
</evidence>
<dbReference type="Proteomes" id="UP000053617">
    <property type="component" value="Unassembled WGS sequence"/>
</dbReference>
<dbReference type="OrthoDB" id="408152at2759"/>
<evidence type="ECO:0008006" key="4">
    <source>
        <dbReference type="Google" id="ProtNLM"/>
    </source>
</evidence>
<keyword evidence="1" id="KW-0812">Transmembrane</keyword>
<dbReference type="Gene3D" id="3.40.50.300">
    <property type="entry name" value="P-loop containing nucleotide triphosphate hydrolases"/>
    <property type="match status" value="1"/>
</dbReference>
<gene>
    <name evidence="2" type="ORF">Z518_01408</name>
</gene>
<dbReference type="InterPro" id="IPR027417">
    <property type="entry name" value="P-loop_NTPase"/>
</dbReference>
<dbReference type="SUPFAM" id="SSF52540">
    <property type="entry name" value="P-loop containing nucleoside triphosphate hydrolases"/>
    <property type="match status" value="1"/>
</dbReference>
<proteinExistence type="predicted"/>
<evidence type="ECO:0000313" key="2">
    <source>
        <dbReference type="EMBL" id="KIX10326.1"/>
    </source>
</evidence>
<feature type="transmembrane region" description="Helical" evidence="1">
    <location>
        <begin position="259"/>
        <end position="280"/>
    </location>
</feature>